<evidence type="ECO:0000313" key="3">
    <source>
        <dbReference type="EMBL" id="GAA4959237.1"/>
    </source>
</evidence>
<name>A0ABP9H3N0_9ACTN</name>
<evidence type="ECO:0000313" key="4">
    <source>
        <dbReference type="Proteomes" id="UP001500466"/>
    </source>
</evidence>
<accession>A0ABP9H3N0</accession>
<sequence length="239" mass="23851">MPTLRSIVLAVAIVPALTFTAACSDSKGDDATNSGPISSSSPVDNPSGGGGTGKAATNEQLQKAMLLPADLGGNWAVDPEGVGGDAKMTLLKEECMPVVGLFSPLSGAAQPDGKAEAGFTNEGSAVAMTVRLTSFKNAEKVLADAQSALDECRLITGKDADGGSVSLTVTTAAAPKLGDQSVAFAANIADGSDSVHMSVTAVRAGNTVETMVTTSADGAASPADEALLKKQLEKIAQIG</sequence>
<protein>
    <recommendedName>
        <fullName evidence="5">PknH-like extracellular domain-containing protein</fullName>
    </recommendedName>
</protein>
<dbReference type="PROSITE" id="PS51257">
    <property type="entry name" value="PROKAR_LIPOPROTEIN"/>
    <property type="match status" value="1"/>
</dbReference>
<reference evidence="4" key="1">
    <citation type="journal article" date="2019" name="Int. J. Syst. Evol. Microbiol.">
        <title>The Global Catalogue of Microorganisms (GCM) 10K type strain sequencing project: providing services to taxonomists for standard genome sequencing and annotation.</title>
        <authorList>
            <consortium name="The Broad Institute Genomics Platform"/>
            <consortium name="The Broad Institute Genome Sequencing Center for Infectious Disease"/>
            <person name="Wu L."/>
            <person name="Ma J."/>
        </authorList>
    </citation>
    <scope>NUCLEOTIDE SEQUENCE [LARGE SCALE GENOMIC DNA]</scope>
    <source>
        <strain evidence="4">JCM 17986</strain>
    </source>
</reference>
<feature type="compositionally biased region" description="Polar residues" evidence="1">
    <location>
        <begin position="31"/>
        <end position="44"/>
    </location>
</feature>
<proteinExistence type="predicted"/>
<evidence type="ECO:0000256" key="1">
    <source>
        <dbReference type="SAM" id="MobiDB-lite"/>
    </source>
</evidence>
<dbReference type="EMBL" id="BAABHS010000007">
    <property type="protein sequence ID" value="GAA4959237.1"/>
    <property type="molecule type" value="Genomic_DNA"/>
</dbReference>
<feature type="chain" id="PRO_5046061250" description="PknH-like extracellular domain-containing protein" evidence="2">
    <location>
        <begin position="22"/>
        <end position="239"/>
    </location>
</feature>
<organism evidence="3 4">
    <name type="scientific">Yinghuangia aomiensis</name>
    <dbReference type="NCBI Taxonomy" id="676205"/>
    <lineage>
        <taxon>Bacteria</taxon>
        <taxon>Bacillati</taxon>
        <taxon>Actinomycetota</taxon>
        <taxon>Actinomycetes</taxon>
        <taxon>Kitasatosporales</taxon>
        <taxon>Streptomycetaceae</taxon>
        <taxon>Yinghuangia</taxon>
    </lineage>
</organism>
<keyword evidence="2" id="KW-0732">Signal</keyword>
<evidence type="ECO:0008006" key="5">
    <source>
        <dbReference type="Google" id="ProtNLM"/>
    </source>
</evidence>
<keyword evidence="4" id="KW-1185">Reference proteome</keyword>
<evidence type="ECO:0000256" key="2">
    <source>
        <dbReference type="SAM" id="SignalP"/>
    </source>
</evidence>
<dbReference type="Proteomes" id="UP001500466">
    <property type="component" value="Unassembled WGS sequence"/>
</dbReference>
<dbReference type="RefSeq" id="WP_345675253.1">
    <property type="nucleotide sequence ID" value="NZ_BAABHS010000007.1"/>
</dbReference>
<comment type="caution">
    <text evidence="3">The sequence shown here is derived from an EMBL/GenBank/DDBJ whole genome shotgun (WGS) entry which is preliminary data.</text>
</comment>
<feature type="signal peptide" evidence="2">
    <location>
        <begin position="1"/>
        <end position="21"/>
    </location>
</feature>
<feature type="region of interest" description="Disordered" evidence="1">
    <location>
        <begin position="24"/>
        <end position="55"/>
    </location>
</feature>
<gene>
    <name evidence="3" type="ORF">GCM10023205_22640</name>
</gene>